<feature type="chain" id="PRO_5045926594" evidence="2">
    <location>
        <begin position="25"/>
        <end position="186"/>
    </location>
</feature>
<proteinExistence type="predicted"/>
<reference evidence="4" key="1">
    <citation type="journal article" date="2019" name="Int. J. Syst. Evol. Microbiol.">
        <title>The Global Catalogue of Microorganisms (GCM) 10K type strain sequencing project: providing services to taxonomists for standard genome sequencing and annotation.</title>
        <authorList>
            <consortium name="The Broad Institute Genomics Platform"/>
            <consortium name="The Broad Institute Genome Sequencing Center for Infectious Disease"/>
            <person name="Wu L."/>
            <person name="Ma J."/>
        </authorList>
    </citation>
    <scope>NUCLEOTIDE SEQUENCE [LARGE SCALE GENOMIC DNA]</scope>
    <source>
        <strain evidence="4">KCTC 52487</strain>
    </source>
</reference>
<evidence type="ECO:0000313" key="3">
    <source>
        <dbReference type="EMBL" id="MFC2926098.1"/>
    </source>
</evidence>
<feature type="compositionally biased region" description="Polar residues" evidence="1">
    <location>
        <begin position="173"/>
        <end position="186"/>
    </location>
</feature>
<feature type="signal peptide" evidence="2">
    <location>
        <begin position="1"/>
        <end position="24"/>
    </location>
</feature>
<dbReference type="EMBL" id="JBHRSV010000016">
    <property type="protein sequence ID" value="MFC2926098.1"/>
    <property type="molecule type" value="Genomic_DNA"/>
</dbReference>
<protein>
    <submittedName>
        <fullName evidence="3">SH3 domain-containing protein</fullName>
    </submittedName>
</protein>
<feature type="region of interest" description="Disordered" evidence="1">
    <location>
        <begin position="163"/>
        <end position="186"/>
    </location>
</feature>
<gene>
    <name evidence="3" type="ORF">ACFOOR_08265</name>
</gene>
<organism evidence="3 4">
    <name type="scientific">Hyphobacterium vulgare</name>
    <dbReference type="NCBI Taxonomy" id="1736751"/>
    <lineage>
        <taxon>Bacteria</taxon>
        <taxon>Pseudomonadati</taxon>
        <taxon>Pseudomonadota</taxon>
        <taxon>Alphaproteobacteria</taxon>
        <taxon>Maricaulales</taxon>
        <taxon>Maricaulaceae</taxon>
        <taxon>Hyphobacterium</taxon>
    </lineage>
</organism>
<dbReference type="Pfam" id="PF06347">
    <property type="entry name" value="SH3_4"/>
    <property type="match status" value="2"/>
</dbReference>
<dbReference type="Proteomes" id="UP001595379">
    <property type="component" value="Unassembled WGS sequence"/>
</dbReference>
<comment type="caution">
    <text evidence="3">The sequence shown here is derived from an EMBL/GenBank/DDBJ whole genome shotgun (WGS) entry which is preliminary data.</text>
</comment>
<dbReference type="Gene3D" id="2.30.30.40">
    <property type="entry name" value="SH3 Domains"/>
    <property type="match status" value="1"/>
</dbReference>
<keyword evidence="2" id="KW-0732">Signal</keyword>
<sequence>MGLNRLIPILLAALVLCAPVAAQDAPTPSGFPVPRFVSLKAGVANGRAGPEQAHPIVWRYVRAGLPMEVIAETADWRRVRDPDGEVTWMHRSLLSARRSVIALNETALLVRPADGAPVEAVADAGAVMWLERCRDGWCRIEAQGHRGWADVSTLWGIYDSERGGPAAAAQRNPALSASSPHDTAPG</sequence>
<name>A0ABV6ZXM9_9PROT</name>
<keyword evidence="4" id="KW-1185">Reference proteome</keyword>
<accession>A0ABV6ZXM9</accession>
<evidence type="ECO:0000256" key="2">
    <source>
        <dbReference type="SAM" id="SignalP"/>
    </source>
</evidence>
<dbReference type="InterPro" id="IPR010466">
    <property type="entry name" value="DUF1058"/>
</dbReference>
<evidence type="ECO:0000256" key="1">
    <source>
        <dbReference type="SAM" id="MobiDB-lite"/>
    </source>
</evidence>
<evidence type="ECO:0000313" key="4">
    <source>
        <dbReference type="Proteomes" id="UP001595379"/>
    </source>
</evidence>
<dbReference type="RefSeq" id="WP_343164417.1">
    <property type="nucleotide sequence ID" value="NZ_JBHRSV010000016.1"/>
</dbReference>